<feature type="region of interest" description="Disordered" evidence="8">
    <location>
        <begin position="57"/>
        <end position="81"/>
    </location>
</feature>
<dbReference type="GO" id="GO:0015483">
    <property type="term" value="F:long-chain fatty acid transporting porin activity"/>
    <property type="evidence" value="ECO:0007669"/>
    <property type="project" value="TreeGrafter"/>
</dbReference>
<keyword evidence="6" id="KW-0472">Membrane</keyword>
<evidence type="ECO:0000256" key="5">
    <source>
        <dbReference type="ARBA" id="ARBA00022729"/>
    </source>
</evidence>
<comment type="similarity">
    <text evidence="2">Belongs to the OmpP1/FadL family.</text>
</comment>
<evidence type="ECO:0000256" key="2">
    <source>
        <dbReference type="ARBA" id="ARBA00008163"/>
    </source>
</evidence>
<dbReference type="Proteomes" id="UP000077098">
    <property type="component" value="Unassembled WGS sequence"/>
</dbReference>
<evidence type="ECO:0000256" key="6">
    <source>
        <dbReference type="ARBA" id="ARBA00023136"/>
    </source>
</evidence>
<dbReference type="RefSeq" id="WP_063948839.1">
    <property type="nucleotide sequence ID" value="NZ_CP072308.1"/>
</dbReference>
<keyword evidence="3" id="KW-1134">Transmembrane beta strand</keyword>
<dbReference type="InterPro" id="IPR005017">
    <property type="entry name" value="OMPP1/FadL/TodX"/>
</dbReference>
<comment type="caution">
    <text evidence="10">The sequence shown here is derived from an EMBL/GenBank/DDBJ whole genome shotgun (WGS) entry which is preliminary data.</text>
</comment>
<dbReference type="GO" id="GO:0009279">
    <property type="term" value="C:cell outer membrane"/>
    <property type="evidence" value="ECO:0007669"/>
    <property type="project" value="UniProtKB-SubCell"/>
</dbReference>
<protein>
    <submittedName>
        <fullName evidence="10">Long-chain fatty acid transporter</fullName>
    </submittedName>
</protein>
<dbReference type="EMBL" id="LXPS01000011">
    <property type="protein sequence ID" value="OAE47060.1"/>
    <property type="molecule type" value="Genomic_DNA"/>
</dbReference>
<feature type="compositionally biased region" description="Basic and acidic residues" evidence="8">
    <location>
        <begin position="57"/>
        <end position="66"/>
    </location>
</feature>
<evidence type="ECO:0000313" key="10">
    <source>
        <dbReference type="EMBL" id="OAE47060.1"/>
    </source>
</evidence>
<dbReference type="PANTHER" id="PTHR35093:SF8">
    <property type="entry name" value="OUTER MEMBRANE PROTEIN NMB0088-RELATED"/>
    <property type="match status" value="1"/>
</dbReference>
<dbReference type="SUPFAM" id="SSF56935">
    <property type="entry name" value="Porins"/>
    <property type="match status" value="1"/>
</dbReference>
<name>A0A176XCL3_AGRTU</name>
<dbReference type="Gene3D" id="2.40.160.60">
    <property type="entry name" value="Outer membrane protein transport protein (OMPP1/FadL/TodX)"/>
    <property type="match status" value="1"/>
</dbReference>
<dbReference type="PANTHER" id="PTHR35093">
    <property type="entry name" value="OUTER MEMBRANE PROTEIN NMB0088-RELATED"/>
    <property type="match status" value="1"/>
</dbReference>
<reference evidence="10 11" key="1">
    <citation type="submission" date="2016-05" db="EMBL/GenBank/DDBJ databases">
        <authorList>
            <person name="Lavstsen T."/>
            <person name="Jespersen J.S."/>
        </authorList>
    </citation>
    <scope>NUCLEOTIDE SEQUENCE [LARGE SCALE GENOMIC DNA]</scope>
    <source>
        <strain evidence="10 11">KCJ1736</strain>
    </source>
</reference>
<evidence type="ECO:0000256" key="1">
    <source>
        <dbReference type="ARBA" id="ARBA00004571"/>
    </source>
</evidence>
<sequence>MAKTAIFRGAVCFAVSIAAVTPSLAGGLERGGYNIDLLFDPSDYVLDSSATFVAPQRKVENARDNPNKSPTSPVPIPLPSSWSTTADDGENYWTTRVGAKAAIGDFGDCMFDYSQPWGADLNPGIWQGSSYNIETKVKSHNYATTCRVKFDLGKGDFSIIGGGFYQELSGYKYRQVVSPIALAANGIPTSIYNGIGKLDMEGDGWGWRAGVAYEIPEIAFRTSLVYNSAVDVDLTGNVNLTNLPIGLNPISGRITPVYGSVSMPDSIEWKVQSGIAPGWLAFGSVKWTDWSQIQTIPFCAIGSPTCVAGTPSAINTLDLFYRDGWTISGGIGHKFNEQWSGAVSLTWDRGTSTVIGTQTDTWMLGTQLVYSPNKNVEFKIAGALGLLTSGSSSIGGAPCGPLGARCGDEAGYSFGNDLVAAISTGVKVKF</sequence>
<evidence type="ECO:0000256" key="4">
    <source>
        <dbReference type="ARBA" id="ARBA00022692"/>
    </source>
</evidence>
<dbReference type="AlphaFoldDB" id="A0A176XCL3"/>
<proteinExistence type="inferred from homology"/>
<evidence type="ECO:0000256" key="8">
    <source>
        <dbReference type="SAM" id="MobiDB-lite"/>
    </source>
</evidence>
<dbReference type="Pfam" id="PF03349">
    <property type="entry name" value="Toluene_X"/>
    <property type="match status" value="1"/>
</dbReference>
<feature type="chain" id="PRO_5008053289" evidence="9">
    <location>
        <begin position="26"/>
        <end position="430"/>
    </location>
</feature>
<accession>A0A176XCL3</accession>
<feature type="signal peptide" evidence="9">
    <location>
        <begin position="1"/>
        <end position="25"/>
    </location>
</feature>
<comment type="subcellular location">
    <subcellularLocation>
        <location evidence="1">Cell outer membrane</location>
        <topology evidence="1">Multi-pass membrane protein</topology>
    </subcellularLocation>
</comment>
<keyword evidence="7" id="KW-0998">Cell outer membrane</keyword>
<evidence type="ECO:0000256" key="3">
    <source>
        <dbReference type="ARBA" id="ARBA00022452"/>
    </source>
</evidence>
<evidence type="ECO:0000313" key="11">
    <source>
        <dbReference type="Proteomes" id="UP000077098"/>
    </source>
</evidence>
<gene>
    <name evidence="10" type="ORF">A7J57_13490</name>
</gene>
<evidence type="ECO:0000256" key="7">
    <source>
        <dbReference type="ARBA" id="ARBA00023237"/>
    </source>
</evidence>
<keyword evidence="5 9" id="KW-0732">Signal</keyword>
<organism evidence="10 11">
    <name type="scientific">Agrobacterium tumefaciens</name>
    <dbReference type="NCBI Taxonomy" id="358"/>
    <lineage>
        <taxon>Bacteria</taxon>
        <taxon>Pseudomonadati</taxon>
        <taxon>Pseudomonadota</taxon>
        <taxon>Alphaproteobacteria</taxon>
        <taxon>Hyphomicrobiales</taxon>
        <taxon>Rhizobiaceae</taxon>
        <taxon>Rhizobium/Agrobacterium group</taxon>
        <taxon>Agrobacterium</taxon>
        <taxon>Agrobacterium tumefaciens complex</taxon>
    </lineage>
</organism>
<evidence type="ECO:0000256" key="9">
    <source>
        <dbReference type="SAM" id="SignalP"/>
    </source>
</evidence>
<keyword evidence="4" id="KW-0812">Transmembrane</keyword>